<accession>A0ABN9TXF2</accession>
<proteinExistence type="predicted"/>
<evidence type="ECO:0000313" key="2">
    <source>
        <dbReference type="EMBL" id="CAK0850997.1"/>
    </source>
</evidence>
<evidence type="ECO:0000313" key="3">
    <source>
        <dbReference type="Proteomes" id="UP001189429"/>
    </source>
</evidence>
<feature type="compositionally biased region" description="Basic residues" evidence="1">
    <location>
        <begin position="79"/>
        <end position="97"/>
    </location>
</feature>
<evidence type="ECO:0000256" key="1">
    <source>
        <dbReference type="SAM" id="MobiDB-lite"/>
    </source>
</evidence>
<protein>
    <submittedName>
        <fullName evidence="2">Uncharacterized protein</fullName>
    </submittedName>
</protein>
<feature type="region of interest" description="Disordered" evidence="1">
    <location>
        <begin position="331"/>
        <end position="390"/>
    </location>
</feature>
<organism evidence="2 3">
    <name type="scientific">Prorocentrum cordatum</name>
    <dbReference type="NCBI Taxonomy" id="2364126"/>
    <lineage>
        <taxon>Eukaryota</taxon>
        <taxon>Sar</taxon>
        <taxon>Alveolata</taxon>
        <taxon>Dinophyceae</taxon>
        <taxon>Prorocentrales</taxon>
        <taxon>Prorocentraceae</taxon>
        <taxon>Prorocentrum</taxon>
    </lineage>
</organism>
<name>A0ABN9TXF2_9DINO</name>
<feature type="region of interest" description="Disordered" evidence="1">
    <location>
        <begin position="281"/>
        <end position="308"/>
    </location>
</feature>
<feature type="compositionally biased region" description="Basic and acidic residues" evidence="1">
    <location>
        <begin position="8"/>
        <end position="25"/>
    </location>
</feature>
<dbReference type="Proteomes" id="UP001189429">
    <property type="component" value="Unassembled WGS sequence"/>
</dbReference>
<comment type="caution">
    <text evidence="2">The sequence shown here is derived from an EMBL/GenBank/DDBJ whole genome shotgun (WGS) entry which is preliminary data.</text>
</comment>
<keyword evidence="3" id="KW-1185">Reference proteome</keyword>
<feature type="region of interest" description="Disordered" evidence="1">
    <location>
        <begin position="1"/>
        <end position="33"/>
    </location>
</feature>
<feature type="region of interest" description="Disordered" evidence="1">
    <location>
        <begin position="74"/>
        <end position="100"/>
    </location>
</feature>
<dbReference type="EMBL" id="CAUYUJ010015196">
    <property type="protein sequence ID" value="CAK0850997.1"/>
    <property type="molecule type" value="Genomic_DNA"/>
</dbReference>
<sequence>MAGAPHPPRRDDRGRPATSGREDLGKISSQNGYGDLMQDEKIFHRIQLEGSVCDIELPCDTSRLTKEHLSLRQPAMPKHGPRCRGGKRAKWPSRRRPVSGMRVRCAGAGEKPSGACVHMGRVVMQPGSAAARSAKYCLNMFDERAKFARAHNAFDNAAREISRWLSDAAPELGAASRKVRRMRAFARCQSIPRAPQCNEAIERTSAGYEQCPFGALAFVAAARRGGAKPSMWSSGMVPHVLVSIGCGPGLRYSVEVYFPGCVVFPIRQRLELAGAFKDASFPVPAVTDDGESRALQLSEGSEKPGDEAYDGAAEEIAPKLEPGDCVETVVLDPEDSPAAGDPRPEEEDAVEKNGSEQAATEREPEDEPAELGPAEVEVEGNRAPKGMMSKKSYQGKLRQEWGEKDLGGFAAQGWSCCCDGRGDGYSPEPVWIPGRRYANSSSEDPERAVQGCRGGYLHGRGSKIVEPMPQRGLTVKVTEGDELCRKKTAGRCAASSGLAVSFAFRCARGSALCVRRASSRTAQSESLLVQQLLEYAGSGHRGVSMVSLCTSTVESQGAEDSLRVVANNTGLLKFLEPRAQLPEVPRESIDGAVAARARTSDGVCTQELARLIWMAILPIAWGRADRDDAAQRDVGRQTPRRSVFVAQKGPLKSEDAKSAKARAAIDEELSWHRTKATGTEAVNVYEQVSKGPVLFVAIRCTLAVAILECLSISIRDALSAYIQARINVDGGIETWVEMPRGW</sequence>
<gene>
    <name evidence="2" type="ORF">PCOR1329_LOCUS43266</name>
</gene>
<feature type="compositionally biased region" description="Basic and acidic residues" evidence="1">
    <location>
        <begin position="350"/>
        <end position="362"/>
    </location>
</feature>
<reference evidence="2" key="1">
    <citation type="submission" date="2023-10" db="EMBL/GenBank/DDBJ databases">
        <authorList>
            <person name="Chen Y."/>
            <person name="Shah S."/>
            <person name="Dougan E. K."/>
            <person name="Thang M."/>
            <person name="Chan C."/>
        </authorList>
    </citation>
    <scope>NUCLEOTIDE SEQUENCE [LARGE SCALE GENOMIC DNA]</scope>
</reference>